<dbReference type="AlphaFoldDB" id="A0A2W5QXU2"/>
<name>A0A2W5QXU2_9SPHN</name>
<evidence type="ECO:0000313" key="1">
    <source>
        <dbReference type="EMBL" id="PZQ56210.1"/>
    </source>
</evidence>
<protein>
    <submittedName>
        <fullName evidence="1">Uncharacterized protein</fullName>
    </submittedName>
</protein>
<comment type="caution">
    <text evidence="1">The sequence shown here is derived from an EMBL/GenBank/DDBJ whole genome shotgun (WGS) entry which is preliminary data.</text>
</comment>
<evidence type="ECO:0000313" key="2">
    <source>
        <dbReference type="Proteomes" id="UP000249082"/>
    </source>
</evidence>
<reference evidence="1 2" key="1">
    <citation type="submission" date="2017-08" db="EMBL/GenBank/DDBJ databases">
        <title>Infants hospitalized years apart are colonized by the same room-sourced microbial strains.</title>
        <authorList>
            <person name="Brooks B."/>
            <person name="Olm M.R."/>
            <person name="Firek B.A."/>
            <person name="Baker R."/>
            <person name="Thomas B.C."/>
            <person name="Morowitz M.J."/>
            <person name="Banfield J.F."/>
        </authorList>
    </citation>
    <scope>NUCLEOTIDE SEQUENCE [LARGE SCALE GENOMIC DNA]</scope>
    <source>
        <strain evidence="1">S2_005_002_R2_33</strain>
    </source>
</reference>
<dbReference type="EMBL" id="QFPX01000004">
    <property type="protein sequence ID" value="PZQ56210.1"/>
    <property type="molecule type" value="Genomic_DNA"/>
</dbReference>
<sequence>MDFDDQLRRYFGTDDLTTIAPATLETGIDRMRVDLGMEKDRNRRFALWSLLYLFNASPDLDVAFEDEEDRNAARDFMDMMTQAQGPG</sequence>
<gene>
    <name evidence="1" type="ORF">DI555_06200</name>
</gene>
<accession>A0A2W5QXU2</accession>
<dbReference type="Proteomes" id="UP000249082">
    <property type="component" value="Unassembled WGS sequence"/>
</dbReference>
<organism evidence="1 2">
    <name type="scientific">Novosphingobium pentaromativorans</name>
    <dbReference type="NCBI Taxonomy" id="205844"/>
    <lineage>
        <taxon>Bacteria</taxon>
        <taxon>Pseudomonadati</taxon>
        <taxon>Pseudomonadota</taxon>
        <taxon>Alphaproteobacteria</taxon>
        <taxon>Sphingomonadales</taxon>
        <taxon>Sphingomonadaceae</taxon>
        <taxon>Novosphingobium</taxon>
    </lineage>
</organism>
<proteinExistence type="predicted"/>